<evidence type="ECO:0000256" key="12">
    <source>
        <dbReference type="ARBA" id="ARBA00022705"/>
    </source>
</evidence>
<dbReference type="KEGG" id="acan:ACA1_214570"/>
<evidence type="ECO:0000256" key="15">
    <source>
        <dbReference type="ARBA" id="ARBA00022777"/>
    </source>
</evidence>
<evidence type="ECO:0000256" key="22">
    <source>
        <dbReference type="ARBA" id="ARBA00047899"/>
    </source>
</evidence>
<dbReference type="InterPro" id="IPR036322">
    <property type="entry name" value="WD40_repeat_dom_sf"/>
</dbReference>
<dbReference type="Proteomes" id="UP000011083">
    <property type="component" value="Unassembled WGS sequence"/>
</dbReference>
<feature type="region of interest" description="Disordered" evidence="26">
    <location>
        <begin position="1630"/>
        <end position="1665"/>
    </location>
</feature>
<dbReference type="InterPro" id="IPR001810">
    <property type="entry name" value="F-box_dom"/>
</dbReference>
<dbReference type="InterPro" id="IPR019775">
    <property type="entry name" value="WD40_repeat_CS"/>
</dbReference>
<gene>
    <name evidence="30" type="ORF">ACA1_214570</name>
</gene>
<dbReference type="InterPro" id="IPR001680">
    <property type="entry name" value="WD40_rpt"/>
</dbReference>
<dbReference type="PROSITE" id="PS51450">
    <property type="entry name" value="LRR"/>
    <property type="match status" value="3"/>
</dbReference>
<feature type="compositionally biased region" description="Basic and acidic residues" evidence="26">
    <location>
        <begin position="1805"/>
        <end position="1819"/>
    </location>
</feature>
<dbReference type="GeneID" id="14915663"/>
<feature type="domain" description="Roc" evidence="29">
    <location>
        <begin position="667"/>
        <end position="863"/>
    </location>
</feature>
<dbReference type="Pfam" id="PF16095">
    <property type="entry name" value="COR-A"/>
    <property type="match status" value="1"/>
</dbReference>
<dbReference type="InterPro" id="IPR001245">
    <property type="entry name" value="Ser-Thr/Tyr_kinase_cat_dom"/>
</dbReference>
<feature type="compositionally biased region" description="Basic and acidic residues" evidence="26">
    <location>
        <begin position="2307"/>
        <end position="2320"/>
    </location>
</feature>
<evidence type="ECO:0000256" key="3">
    <source>
        <dbReference type="ARBA" id="ARBA00004629"/>
    </source>
</evidence>
<evidence type="ECO:0000259" key="28">
    <source>
        <dbReference type="PROSITE" id="PS51339"/>
    </source>
</evidence>
<evidence type="ECO:0000313" key="30">
    <source>
        <dbReference type="EMBL" id="ELR15049.1"/>
    </source>
</evidence>
<dbReference type="PROSITE" id="PS51424">
    <property type="entry name" value="ROC"/>
    <property type="match status" value="1"/>
</dbReference>
<dbReference type="InterPro" id="IPR008271">
    <property type="entry name" value="Ser/Thr_kinase_AS"/>
</dbReference>
<feature type="repeat" description="WD" evidence="24">
    <location>
        <begin position="2041"/>
        <end position="2081"/>
    </location>
</feature>
<evidence type="ECO:0000256" key="9">
    <source>
        <dbReference type="ARBA" id="ARBA00022574"/>
    </source>
</evidence>
<evidence type="ECO:0000256" key="6">
    <source>
        <dbReference type="ARBA" id="ARBA00012513"/>
    </source>
</evidence>
<keyword evidence="8" id="KW-0723">Serine/threonine-protein kinase</keyword>
<protein>
    <recommendedName>
        <fullName evidence="7">Leucine-rich repeat and WD repeat-containing protein 1</fullName>
        <ecNumber evidence="6">2.7.11.1</ecNumber>
    </recommendedName>
    <alternativeName>
        <fullName evidence="21">Origin recognition complex-associated protein</fullName>
    </alternativeName>
</protein>
<evidence type="ECO:0000256" key="10">
    <source>
        <dbReference type="ARBA" id="ARBA00022614"/>
    </source>
</evidence>
<dbReference type="SMART" id="SM00364">
    <property type="entry name" value="LRR_BAC"/>
    <property type="match status" value="5"/>
</dbReference>
<dbReference type="InterPro" id="IPR001611">
    <property type="entry name" value="Leu-rich_rpt"/>
</dbReference>
<dbReference type="PROSITE" id="PS50294">
    <property type="entry name" value="WD_REPEATS_REGION"/>
    <property type="match status" value="2"/>
</dbReference>
<evidence type="ECO:0000256" key="7">
    <source>
        <dbReference type="ARBA" id="ARBA00015536"/>
    </source>
</evidence>
<proteinExistence type="inferred from homology"/>
<dbReference type="InterPro" id="IPR055414">
    <property type="entry name" value="LRR_R13L4/SHOC2-like"/>
</dbReference>
<dbReference type="Pfam" id="PF06602">
    <property type="entry name" value="Myotub-related"/>
    <property type="match status" value="1"/>
</dbReference>
<comment type="similarity">
    <text evidence="4">Belongs to the LRWD1 family.</text>
</comment>
<feature type="binding site" evidence="25">
    <location>
        <position position="1282"/>
    </location>
    <ligand>
        <name>ATP</name>
        <dbReference type="ChEBI" id="CHEBI:30616"/>
    </ligand>
</feature>
<dbReference type="PROSITE" id="PS50082">
    <property type="entry name" value="WD_REPEATS_2"/>
    <property type="match status" value="2"/>
</dbReference>
<evidence type="ECO:0000256" key="17">
    <source>
        <dbReference type="ARBA" id="ARBA00022840"/>
    </source>
</evidence>
<dbReference type="GO" id="GO:0016020">
    <property type="term" value="C:membrane"/>
    <property type="evidence" value="ECO:0007669"/>
    <property type="project" value="UniProtKB-SubCell"/>
</dbReference>
<evidence type="ECO:0000256" key="19">
    <source>
        <dbReference type="ARBA" id="ARBA00023134"/>
    </source>
</evidence>
<dbReference type="InterPro" id="IPR032171">
    <property type="entry name" value="COR-A"/>
</dbReference>
<comment type="catalytic activity">
    <reaction evidence="23">
        <text>L-seryl-[protein] + ATP = O-phospho-L-seryl-[protein] + ADP + H(+)</text>
        <dbReference type="Rhea" id="RHEA:17989"/>
        <dbReference type="Rhea" id="RHEA-COMP:9863"/>
        <dbReference type="Rhea" id="RHEA-COMP:11604"/>
        <dbReference type="ChEBI" id="CHEBI:15378"/>
        <dbReference type="ChEBI" id="CHEBI:29999"/>
        <dbReference type="ChEBI" id="CHEBI:30616"/>
        <dbReference type="ChEBI" id="CHEBI:83421"/>
        <dbReference type="ChEBI" id="CHEBI:456216"/>
        <dbReference type="EC" id="2.7.11.1"/>
    </reaction>
</comment>
<feature type="region of interest" description="Disordered" evidence="26">
    <location>
        <begin position="2344"/>
        <end position="2368"/>
    </location>
</feature>
<dbReference type="Gene3D" id="3.30.200.20">
    <property type="entry name" value="Phosphorylase Kinase, domain 1"/>
    <property type="match status" value="1"/>
</dbReference>
<dbReference type="Pfam" id="PF07714">
    <property type="entry name" value="PK_Tyr_Ser-Thr"/>
    <property type="match status" value="1"/>
</dbReference>
<dbReference type="InterPro" id="IPR010569">
    <property type="entry name" value="Myotubularin-like_Pase_dom"/>
</dbReference>
<evidence type="ECO:0000256" key="8">
    <source>
        <dbReference type="ARBA" id="ARBA00022527"/>
    </source>
</evidence>
<evidence type="ECO:0000256" key="1">
    <source>
        <dbReference type="ARBA" id="ARBA00004167"/>
    </source>
</evidence>
<dbReference type="Gene3D" id="3.30.70.1390">
    <property type="entry name" value="ROC domain from the Parkinson's disease-associated leucine-rich repeat kinase 2"/>
    <property type="match status" value="1"/>
</dbReference>
<dbReference type="InterPro" id="IPR029021">
    <property type="entry name" value="Prot-tyrosine_phosphatase-like"/>
</dbReference>
<dbReference type="CDD" id="cd13999">
    <property type="entry name" value="STKc_MAP3K-like"/>
    <property type="match status" value="1"/>
</dbReference>
<feature type="compositionally biased region" description="Acidic residues" evidence="26">
    <location>
        <begin position="1700"/>
        <end position="1725"/>
    </location>
</feature>
<dbReference type="Gene3D" id="1.10.10.10">
    <property type="entry name" value="Winged helix-like DNA-binding domain superfamily/Winged helix DNA-binding domain"/>
    <property type="match status" value="1"/>
</dbReference>
<dbReference type="SUPFAM" id="SSF50978">
    <property type="entry name" value="WD40 repeat-like"/>
    <property type="match status" value="1"/>
</dbReference>
<keyword evidence="18" id="KW-0779">Telomere</keyword>
<dbReference type="GO" id="GO:0004674">
    <property type="term" value="F:protein serine/threonine kinase activity"/>
    <property type="evidence" value="ECO:0007669"/>
    <property type="project" value="UniProtKB-KW"/>
</dbReference>
<dbReference type="STRING" id="1257118.L8GPG0"/>
<keyword evidence="9 24" id="KW-0853">WD repeat</keyword>
<dbReference type="GO" id="GO:0000781">
    <property type="term" value="C:chromosome, telomeric region"/>
    <property type="evidence" value="ECO:0007669"/>
    <property type="project" value="UniProtKB-SubCell"/>
</dbReference>
<dbReference type="SUPFAM" id="SSF56112">
    <property type="entry name" value="Protein kinase-like (PK-like)"/>
    <property type="match status" value="1"/>
</dbReference>
<evidence type="ECO:0000256" key="16">
    <source>
        <dbReference type="ARBA" id="ARBA00022838"/>
    </source>
</evidence>
<dbReference type="SMART" id="SM00220">
    <property type="entry name" value="S_TKc"/>
    <property type="match status" value="1"/>
</dbReference>
<feature type="compositionally biased region" description="Polar residues" evidence="26">
    <location>
        <begin position="2344"/>
        <end position="2357"/>
    </location>
</feature>
<feature type="compositionally biased region" description="Acidic residues" evidence="26">
    <location>
        <begin position="1820"/>
        <end position="1835"/>
    </location>
</feature>
<evidence type="ECO:0000259" key="29">
    <source>
        <dbReference type="PROSITE" id="PS51424"/>
    </source>
</evidence>
<feature type="domain" description="Myotubularin phosphatase" evidence="28">
    <location>
        <begin position="1"/>
        <end position="249"/>
    </location>
</feature>
<dbReference type="InterPro" id="IPR050647">
    <property type="entry name" value="Plant_LRR-RLKs"/>
</dbReference>
<dbReference type="GO" id="GO:0005524">
    <property type="term" value="F:ATP binding"/>
    <property type="evidence" value="ECO:0007669"/>
    <property type="project" value="UniProtKB-UniRule"/>
</dbReference>
<dbReference type="Gene3D" id="1.10.510.10">
    <property type="entry name" value="Transferase(Phosphotransferase) domain 1"/>
    <property type="match status" value="1"/>
</dbReference>
<evidence type="ECO:0000256" key="2">
    <source>
        <dbReference type="ARBA" id="ARBA00004574"/>
    </source>
</evidence>
<dbReference type="Gene3D" id="3.80.10.10">
    <property type="entry name" value="Ribonuclease Inhibitor"/>
    <property type="match status" value="3"/>
</dbReference>
<dbReference type="Pfam" id="PF12937">
    <property type="entry name" value="F-box-like"/>
    <property type="match status" value="1"/>
</dbReference>
<feature type="compositionally biased region" description="Basic and acidic residues" evidence="26">
    <location>
        <begin position="1771"/>
        <end position="1789"/>
    </location>
</feature>
<dbReference type="PROSITE" id="PS51339">
    <property type="entry name" value="PPASE_MYOTUBULARIN"/>
    <property type="match status" value="1"/>
</dbReference>
<dbReference type="Pfam" id="PF25497">
    <property type="entry name" value="COR-B"/>
    <property type="match status" value="1"/>
</dbReference>
<feature type="repeat" description="WD" evidence="24">
    <location>
        <begin position="2082"/>
        <end position="2122"/>
    </location>
</feature>
<dbReference type="EC" id="2.7.11.1" evidence="6"/>
<evidence type="ECO:0000259" key="27">
    <source>
        <dbReference type="PROSITE" id="PS50011"/>
    </source>
</evidence>
<name>L8GPG0_ACACF</name>
<feature type="region of interest" description="Disordered" evidence="26">
    <location>
        <begin position="2301"/>
        <end position="2323"/>
    </location>
</feature>
<dbReference type="PRINTS" id="PR00320">
    <property type="entry name" value="GPROTEINBRPT"/>
</dbReference>
<dbReference type="PANTHER" id="PTHR48056">
    <property type="entry name" value="LRR RECEPTOR-LIKE SERINE/THREONINE-PROTEIN KINASE-RELATED"/>
    <property type="match status" value="1"/>
</dbReference>
<keyword evidence="13" id="KW-0677">Repeat</keyword>
<keyword evidence="16" id="KW-0995">Kinetochore</keyword>
<dbReference type="InterPro" id="IPR011009">
    <property type="entry name" value="Kinase-like_dom_sf"/>
</dbReference>
<comment type="subcellular location">
    <subcellularLocation>
        <location evidence="3">Chromosome</location>
        <location evidence="3">Centromere</location>
        <location evidence="3">Kinetochore</location>
    </subcellularLocation>
    <subcellularLocation>
        <location evidence="2">Chromosome</location>
        <location evidence="2">Telomere</location>
    </subcellularLocation>
    <subcellularLocation>
        <location evidence="1">Membrane</location>
        <topology evidence="1">Single-pass membrane protein</topology>
    </subcellularLocation>
</comment>
<dbReference type="SMART" id="SM00369">
    <property type="entry name" value="LRR_TYP"/>
    <property type="match status" value="9"/>
</dbReference>
<dbReference type="PROSITE" id="PS00678">
    <property type="entry name" value="WD_REPEATS_1"/>
    <property type="match status" value="1"/>
</dbReference>
<evidence type="ECO:0000256" key="4">
    <source>
        <dbReference type="ARBA" id="ARBA00007545"/>
    </source>
</evidence>
<keyword evidence="18" id="KW-0158">Chromosome</keyword>
<comment type="similarity">
    <text evidence="5">Belongs to the protein kinase superfamily. TKL Ser/Thr protein kinase family. ROCO subfamily.</text>
</comment>
<dbReference type="GO" id="GO:0000776">
    <property type="term" value="C:kinetochore"/>
    <property type="evidence" value="ECO:0007669"/>
    <property type="project" value="UniProtKB-KW"/>
</dbReference>
<keyword evidence="19" id="KW-0342">GTP-binding</keyword>
<keyword evidence="12" id="KW-0235">DNA replication</keyword>
<dbReference type="PANTHER" id="PTHR48056:SF81">
    <property type="entry name" value="RECEPTOR PROTEIN-TYROSINE KINASE CEPR1"/>
    <property type="match status" value="1"/>
</dbReference>
<evidence type="ECO:0000256" key="13">
    <source>
        <dbReference type="ARBA" id="ARBA00022737"/>
    </source>
</evidence>
<dbReference type="PROSITE" id="PS00107">
    <property type="entry name" value="PROTEIN_KINASE_ATP"/>
    <property type="match status" value="1"/>
</dbReference>
<feature type="compositionally biased region" description="Basic and acidic residues" evidence="26">
    <location>
        <begin position="1684"/>
        <end position="1694"/>
    </location>
</feature>
<dbReference type="GO" id="GO:0005829">
    <property type="term" value="C:cytosol"/>
    <property type="evidence" value="ECO:0007669"/>
    <property type="project" value="UniProtKB-ARBA"/>
</dbReference>
<feature type="region of interest" description="Disordered" evidence="26">
    <location>
        <begin position="2395"/>
        <end position="2426"/>
    </location>
</feature>
<evidence type="ECO:0000256" key="25">
    <source>
        <dbReference type="PROSITE-ProRule" id="PRU10141"/>
    </source>
</evidence>
<dbReference type="RefSeq" id="XP_004337062.1">
    <property type="nucleotide sequence ID" value="XM_004337014.1"/>
</dbReference>
<evidence type="ECO:0000256" key="20">
    <source>
        <dbReference type="ARBA" id="ARBA00023328"/>
    </source>
</evidence>
<accession>L8GPG0</accession>
<dbReference type="InterPro" id="IPR015943">
    <property type="entry name" value="WD40/YVTN_repeat-like_dom_sf"/>
</dbReference>
<keyword evidence="31" id="KW-1185">Reference proteome</keyword>
<keyword evidence="17 25" id="KW-0067">ATP-binding</keyword>
<dbReference type="SMART" id="SM00320">
    <property type="entry name" value="WD40"/>
    <property type="match status" value="5"/>
</dbReference>
<evidence type="ECO:0000256" key="24">
    <source>
        <dbReference type="PROSITE-ProRule" id="PRU00221"/>
    </source>
</evidence>
<dbReference type="Pfam" id="PF00400">
    <property type="entry name" value="WD40"/>
    <property type="match status" value="3"/>
</dbReference>
<dbReference type="OrthoDB" id="8940716at2759"/>
<evidence type="ECO:0000256" key="5">
    <source>
        <dbReference type="ARBA" id="ARBA00008171"/>
    </source>
</evidence>
<keyword evidence="11" id="KW-0808">Transferase</keyword>
<keyword evidence="14 25" id="KW-0547">Nucleotide-binding</keyword>
<evidence type="ECO:0000256" key="18">
    <source>
        <dbReference type="ARBA" id="ARBA00022895"/>
    </source>
</evidence>
<dbReference type="InterPro" id="IPR000719">
    <property type="entry name" value="Prot_kinase_dom"/>
</dbReference>
<dbReference type="InterPro" id="IPR020859">
    <property type="entry name" value="ROC"/>
</dbReference>
<dbReference type="InterPro" id="IPR057263">
    <property type="entry name" value="COR-B"/>
</dbReference>
<reference evidence="30 31" key="1">
    <citation type="journal article" date="2013" name="Genome Biol.">
        <title>Genome of Acanthamoeba castellanii highlights extensive lateral gene transfer and early evolution of tyrosine kinase signaling.</title>
        <authorList>
            <person name="Clarke M."/>
            <person name="Lohan A.J."/>
            <person name="Liu B."/>
            <person name="Lagkouvardos I."/>
            <person name="Roy S."/>
            <person name="Zafar N."/>
            <person name="Bertelli C."/>
            <person name="Schilde C."/>
            <person name="Kianianmomeni A."/>
            <person name="Burglin T.R."/>
            <person name="Frech C."/>
            <person name="Turcotte B."/>
            <person name="Kopec K.O."/>
            <person name="Synnott J.M."/>
            <person name="Choo C."/>
            <person name="Paponov I."/>
            <person name="Finkler A."/>
            <person name="Soon Heng Tan C."/>
            <person name="Hutchins A.P."/>
            <person name="Weinmeier T."/>
            <person name="Rattei T."/>
            <person name="Chu J.S."/>
            <person name="Gimenez G."/>
            <person name="Irimia M."/>
            <person name="Rigden D.J."/>
            <person name="Fitzpatrick D.A."/>
            <person name="Lorenzo-Morales J."/>
            <person name="Bateman A."/>
            <person name="Chiu C.H."/>
            <person name="Tang P."/>
            <person name="Hegemann P."/>
            <person name="Fromm H."/>
            <person name="Raoult D."/>
            <person name="Greub G."/>
            <person name="Miranda-Saavedra D."/>
            <person name="Chen N."/>
            <person name="Nash P."/>
            <person name="Ginger M.L."/>
            <person name="Horn M."/>
            <person name="Schaap P."/>
            <person name="Caler L."/>
            <person name="Loftus B."/>
        </authorList>
    </citation>
    <scope>NUCLEOTIDE SEQUENCE [LARGE SCALE GENOMIC DNA]</scope>
    <source>
        <strain evidence="30 31">Neff</strain>
    </source>
</reference>
<dbReference type="SUPFAM" id="SSF52058">
    <property type="entry name" value="L domain-like"/>
    <property type="match status" value="1"/>
</dbReference>
<keyword evidence="20" id="KW-0137">Centromere</keyword>
<dbReference type="CDD" id="cd00200">
    <property type="entry name" value="WD40"/>
    <property type="match status" value="1"/>
</dbReference>
<dbReference type="Gene3D" id="3.40.50.300">
    <property type="entry name" value="P-loop containing nucleotide triphosphate hydrolases"/>
    <property type="match status" value="1"/>
</dbReference>
<evidence type="ECO:0000256" key="23">
    <source>
        <dbReference type="ARBA" id="ARBA00048679"/>
    </source>
</evidence>
<dbReference type="PROSITE" id="PS00108">
    <property type="entry name" value="PROTEIN_KINASE_ST"/>
    <property type="match status" value="1"/>
</dbReference>
<feature type="region of interest" description="Disordered" evidence="26">
    <location>
        <begin position="1684"/>
        <end position="1839"/>
    </location>
</feature>
<dbReference type="VEuPathDB" id="AmoebaDB:ACA1_214570"/>
<keyword evidence="10" id="KW-0433">Leucine-rich repeat</keyword>
<evidence type="ECO:0000256" key="26">
    <source>
        <dbReference type="SAM" id="MobiDB-lite"/>
    </source>
</evidence>
<evidence type="ECO:0000256" key="11">
    <source>
        <dbReference type="ARBA" id="ARBA00022679"/>
    </source>
</evidence>
<dbReference type="Pfam" id="PF08477">
    <property type="entry name" value="Roc"/>
    <property type="match status" value="1"/>
</dbReference>
<evidence type="ECO:0000313" key="31">
    <source>
        <dbReference type="Proteomes" id="UP000011083"/>
    </source>
</evidence>
<comment type="catalytic activity">
    <reaction evidence="22">
        <text>L-threonyl-[protein] + ATP = O-phospho-L-threonyl-[protein] + ADP + H(+)</text>
        <dbReference type="Rhea" id="RHEA:46608"/>
        <dbReference type="Rhea" id="RHEA-COMP:11060"/>
        <dbReference type="Rhea" id="RHEA-COMP:11605"/>
        <dbReference type="ChEBI" id="CHEBI:15378"/>
        <dbReference type="ChEBI" id="CHEBI:30013"/>
        <dbReference type="ChEBI" id="CHEBI:30616"/>
        <dbReference type="ChEBI" id="CHEBI:61977"/>
        <dbReference type="ChEBI" id="CHEBI:456216"/>
        <dbReference type="EC" id="2.7.11.1"/>
    </reaction>
</comment>
<organism evidence="30 31">
    <name type="scientific">Acanthamoeba castellanii (strain ATCC 30010 / Neff)</name>
    <dbReference type="NCBI Taxonomy" id="1257118"/>
    <lineage>
        <taxon>Eukaryota</taxon>
        <taxon>Amoebozoa</taxon>
        <taxon>Discosea</taxon>
        <taxon>Longamoebia</taxon>
        <taxon>Centramoebida</taxon>
        <taxon>Acanthamoebidae</taxon>
        <taxon>Acanthamoeba</taxon>
    </lineage>
</organism>
<dbReference type="InterPro" id="IPR020472">
    <property type="entry name" value="WD40_PAC1"/>
</dbReference>
<keyword evidence="15 30" id="KW-0418">Kinase</keyword>
<dbReference type="SUPFAM" id="SSF52799">
    <property type="entry name" value="(Phosphotyrosine protein) phosphatases II"/>
    <property type="match status" value="1"/>
</dbReference>
<dbReference type="GO" id="GO:0006260">
    <property type="term" value="P:DNA replication"/>
    <property type="evidence" value="ECO:0007669"/>
    <property type="project" value="UniProtKB-KW"/>
</dbReference>
<dbReference type="InterPro" id="IPR003591">
    <property type="entry name" value="Leu-rich_rpt_typical-subtyp"/>
</dbReference>
<feature type="domain" description="Protein kinase" evidence="27">
    <location>
        <begin position="1255"/>
        <end position="1517"/>
    </location>
</feature>
<dbReference type="InterPro" id="IPR032675">
    <property type="entry name" value="LRR_dom_sf"/>
</dbReference>
<dbReference type="InterPro" id="IPR017441">
    <property type="entry name" value="Protein_kinase_ATP_BS"/>
</dbReference>
<dbReference type="InterPro" id="IPR027417">
    <property type="entry name" value="P-loop_NTPase"/>
</dbReference>
<dbReference type="PROSITE" id="PS50011">
    <property type="entry name" value="PROTEIN_KINASE_DOM"/>
    <property type="match status" value="1"/>
</dbReference>
<dbReference type="GO" id="GO:0005525">
    <property type="term" value="F:GTP binding"/>
    <property type="evidence" value="ECO:0007669"/>
    <property type="project" value="UniProtKB-KW"/>
</dbReference>
<evidence type="ECO:0000256" key="21">
    <source>
        <dbReference type="ARBA" id="ARBA00033046"/>
    </source>
</evidence>
<dbReference type="Pfam" id="PF23598">
    <property type="entry name" value="LRR_14"/>
    <property type="match status" value="1"/>
</dbReference>
<dbReference type="SUPFAM" id="SSF52540">
    <property type="entry name" value="P-loop containing nucleoside triphosphate hydrolases"/>
    <property type="match status" value="1"/>
</dbReference>
<dbReference type="InterPro" id="IPR036388">
    <property type="entry name" value="WH-like_DNA-bd_sf"/>
</dbReference>
<dbReference type="Gene3D" id="2.130.10.10">
    <property type="entry name" value="YVTN repeat-like/Quinoprotein amine dehydrogenase"/>
    <property type="match status" value="2"/>
</dbReference>
<evidence type="ECO:0000256" key="14">
    <source>
        <dbReference type="ARBA" id="ARBA00022741"/>
    </source>
</evidence>
<dbReference type="EMBL" id="KB008036">
    <property type="protein sequence ID" value="ELR15049.1"/>
    <property type="molecule type" value="Genomic_DNA"/>
</dbReference>
<sequence length="2426" mass="268506">MVVDRGQIFKYKTHLLQPAEVEDSLVKLNGLIASFDPQLFMSHRHESAKEWRRAANSSKWLTGISQLFAAADQVVTHLQASNPVVVMSQFGNDSVPHLVSLAQICLDPFYHTIQGFCTLLEKEWIAFSFAWGQSNGTKYHSTHYTTLFVQFMDAVWQLLAQWPSHFEFAPSLLIFLLDSVYSCRFGSFLASSQRERVQSLDLGKTQPVWAYIMSNKEEFLNSAYDPNAHKATPRLTVSPAQVTLWAEYYLRWAAAPSKKATEKIKAAVAQVSLEQSGLSLDLSNLALCTVPSAAIEELPPLSALNLANNFISCLAPCRRHLTDLQSLNLSHNMLASFAQNDAGVDENGHWVSPFVRLEQLNLSHNRIWCMDQLPTTLTALNVANNVIEKLPQDFATLTNLRVLDLSRNRLLTEQGTSWERTIPEAVLRLPSLTSLNIAGNGFSTLPADLFASLSSLEVLDVSHNSLSSLPDGIANCTGLRVLTLMANILTALPRGIAHVSSLQELHARNCLAPQPARGEETSQGHQLADLVQLRQLTHLDLRNNYLASLPSGCFAQWTNMQCLLLSNNQITALSPDIGCMARTLYTLDLTHNRLDGVPAEMAKLTRLRRLTVEQNAIVELPAQLGNMTQLEKFEVGTQNGRLKSPPPEVVALGSMSIVAYLGQLLKGQEPCYRLKVMFVGQENVGKTSVMRALQRKGVSRKSTITRHDTISPTHAAPVSTDGIDINGWNMPMDPVWGPDAPHVELSAWDFAGQEIYYATHQFFLSERSLFLVLFNLTSIVQSRVEYWLQSVNAAAKDSPILIVGTHVESEQCTEEFLANFKSRLEKKVKQKYPNVVGIHFVSPVTGKNMDQLMTSIRKVVAKQDYMGRAMPSSYLALEKAVAVQAKTKVPPVMTWAEYRDLARLSNVEESGDDLRTATTLLHNLGSLVHFPNEEKLRDAVILQPQWLMDVMSTVVSTKHNFCRDGVIAHSALPQIWRAPAYPPELHDFLLSLLERFEITFPIQGHAHKLGFTGDDESERSVKADQNSSLVPSLLPEEKPAKLAQLWAPLIRAEENIFGRSYRFDFVPSGFMGRLMIRLLGFPIAAQVFWRNGMLARIAKYFASLLFSPMARVAEAQGSPEGMVAINREQILVELVPQKDQLNILVRTELRGEQMSNLCWLVFAAIDSLVKEWYNLESRVLVPCPHCMVFRGLDQEPYLFPIQECQQAATNPADSSLYCGIGGSGAEPTPVRLDSAAPDLAMVHLDSHKIAFVDLTKEETPIGEGGYATVYKGTFQGEVVAIKQLREALPDAPDCSSTQTHEEFRHEVWIMSGLAHPNLVALRGFCAQPPCIVTEFVAGGPLDQYLESGKELDWPLRLKIAKDIAKGCAFMHNSSPPVMHRDIKSPNILLADISPDSELVAKVCDFGVSISAAHHTAGRRVDCPVWLAPEVMENKIYTEKADVYSIGVILWELLTRKAFFGEVSFMSLVEDKVKAGERPAIPEDCIPAYRQLIEDCWAQQPERRPACKEIVARVEEIMQQVCPQVLRYDANVDSKYRLQRKLQSEGKRKAAQAAQQQTLDNRSRLRKVARRTAPLKQLLPALCPPEQFAECMNEIATARTTYGKGDIASYMEQFLKQRQVSLDQGLRIAAAAEDGSSTPRTPRPFPTEDATAGAEGEPAVEHRKRDDERKWIDTYLTNLEIERERERAKTVERQKAMGVVVDDDDDDDEDDDSSSGDDDGDDENDEGDGKAAEGDDDCDGNGESSPPAVAVPLDEDDKRAEAEQNADASRPAGEEGNERAEAEAKGKEPAQEQEGENGAAAGSTKKSGDPEVAQVKRADNDGEEEEDDDDDLDLDLEPLTINTSSGAKKIDTSSEFNLETLIPVRQASSANLKRTVFGDATPQAVKVEVHKDEVNVICSMPSGMVASGADSPAILMWDPKKPKGKVTKIKTKSKAVWALQVVMRKGVLCLASGALDGAVHLWAVKNGKLQATFTGHRDAVFRLGVLPDGVLVSASWDSSIKGKVRALSVLPDGRIATAGDDLVIRIWEGEASRGELQCVRQLRGHIKAVEALAVLLDGRLVSASQDKTMRVWDVEKESCVRILDGHVATVRAMQPLPEGFLASGSADKSIKIWHVNSGTLVHTIENAHAKVLVWVARPRDVLAVAQTCRRLYALAHDDHLWHLLFALHVPSDNAASALKRVTKGVAWHDKFIFAAQPERVLCYSYADPFALRVVHDGGTSTDVGGGTRPSQARRRYLSTSCGLGREMDSTTRFTVEPISSRPQKPCHKRHPVIDGEPLQLRLYPRWAKGPPPAGRWAIEQSQSAPLHQQDHGQTHEEDNHHQPRQQRLILFDSVVRLRWVPTTTAATSDEAQSSTTATAARPGQYMTLAPEGGQPLVGCTVRVTDEPALATLFRLQPWDDGTTRRPRENQPQGSSEEEMYDDGFGLW</sequence>